<evidence type="ECO:0000313" key="5">
    <source>
        <dbReference type="Proteomes" id="UP001285354"/>
    </source>
</evidence>
<gene>
    <name evidence="4" type="ORF">QTJ16_001830</name>
</gene>
<dbReference type="AlphaFoldDB" id="A0AAD9WEH7"/>
<keyword evidence="2" id="KW-1133">Transmembrane helix</keyword>
<feature type="transmembrane region" description="Helical" evidence="2">
    <location>
        <begin position="166"/>
        <end position="189"/>
    </location>
</feature>
<keyword evidence="5" id="KW-1185">Reference proteome</keyword>
<protein>
    <submittedName>
        <fullName evidence="4">Uncharacterized protein</fullName>
    </submittedName>
</protein>
<proteinExistence type="predicted"/>
<feature type="compositionally biased region" description="Basic and acidic residues" evidence="1">
    <location>
        <begin position="198"/>
        <end position="212"/>
    </location>
</feature>
<evidence type="ECO:0000256" key="1">
    <source>
        <dbReference type="SAM" id="MobiDB-lite"/>
    </source>
</evidence>
<evidence type="ECO:0000313" key="4">
    <source>
        <dbReference type="EMBL" id="KAK2628727.1"/>
    </source>
</evidence>
<organism evidence="4 5">
    <name type="scientific">Diplocarpon rosae</name>
    <dbReference type="NCBI Taxonomy" id="946125"/>
    <lineage>
        <taxon>Eukaryota</taxon>
        <taxon>Fungi</taxon>
        <taxon>Dikarya</taxon>
        <taxon>Ascomycota</taxon>
        <taxon>Pezizomycotina</taxon>
        <taxon>Leotiomycetes</taxon>
        <taxon>Helotiales</taxon>
        <taxon>Drepanopezizaceae</taxon>
        <taxon>Diplocarpon</taxon>
    </lineage>
</organism>
<accession>A0AAD9WEH7</accession>
<name>A0AAD9WEH7_9HELO</name>
<keyword evidence="2" id="KW-0472">Membrane</keyword>
<evidence type="ECO:0000256" key="2">
    <source>
        <dbReference type="SAM" id="Phobius"/>
    </source>
</evidence>
<comment type="caution">
    <text evidence="4">The sequence shown here is derived from an EMBL/GenBank/DDBJ whole genome shotgun (WGS) entry which is preliminary data.</text>
</comment>
<reference evidence="4" key="1">
    <citation type="submission" date="2023-06" db="EMBL/GenBank/DDBJ databases">
        <title>Draft genome of Marssonina rosae.</title>
        <authorList>
            <person name="Cheng Q."/>
        </authorList>
    </citation>
    <scope>NUCLEOTIDE SEQUENCE</scope>
    <source>
        <strain evidence="4">R4</strain>
    </source>
</reference>
<feature type="chain" id="PRO_5042106233" evidence="3">
    <location>
        <begin position="28"/>
        <end position="282"/>
    </location>
</feature>
<evidence type="ECO:0000256" key="3">
    <source>
        <dbReference type="SAM" id="SignalP"/>
    </source>
</evidence>
<keyword evidence="2" id="KW-0812">Transmembrane</keyword>
<dbReference type="EMBL" id="JAUBYV010000002">
    <property type="protein sequence ID" value="KAK2628727.1"/>
    <property type="molecule type" value="Genomic_DNA"/>
</dbReference>
<feature type="region of interest" description="Disordered" evidence="1">
    <location>
        <begin position="198"/>
        <end position="221"/>
    </location>
</feature>
<sequence length="282" mass="30737">MPKLRPIMEEMLAPILALLCFAAVARGGGIQNVEFLFPPIGLTLSYMDTINVSYTSTFSKPLMLYTICTKVNSVGPVKKQNQYVPANNGSGLILLSWPNVESCYFDIRRNNTAKNGVRSHFVQVLDAARPTPIIVGLDQNSTTIPVGSAGIATATGAPSRNNGAKIGIVVGVVVGVVFITAAGFAWFFIKKRKSKNQERGEPALKVEDDHLNPDSSSRGGVVSIKSIPLEIRVKDKRERSHELPSERTFEIDNGRIVGEMSAESELLIPGPRRYSWERAPVS</sequence>
<keyword evidence="3" id="KW-0732">Signal</keyword>
<dbReference type="Proteomes" id="UP001285354">
    <property type="component" value="Unassembled WGS sequence"/>
</dbReference>
<feature type="signal peptide" evidence="3">
    <location>
        <begin position="1"/>
        <end position="27"/>
    </location>
</feature>